<sequence length="198" mass="20539">MTTTPQNASSQFTRAELAPPRFKVDQQSFMFMDQQPVHVQVTYMDSSCWIWVSAGPSPLMQQTQQLQGRAGAEVGAGGAGGVGGGAFGDLAMAMPPFRAGQPAVSSTLLGSPIDETAAQMARRLATRFKCQFLVNVDIPATLDNAMVMAFSERKVVDILQKSLGPSSVSGSLPPSSTSATPSAAATAGTEINGSVSAP</sequence>
<protein>
    <submittedName>
        <fullName evidence="2">Uncharacterized protein</fullName>
    </submittedName>
</protein>
<accession>A0A9P6QJJ3</accession>
<evidence type="ECO:0000313" key="2">
    <source>
        <dbReference type="EMBL" id="KAG0267590.1"/>
    </source>
</evidence>
<dbReference type="InterPro" id="IPR032157">
    <property type="entry name" value="PAC4"/>
</dbReference>
<dbReference type="PANTHER" id="PTHR33559:SF1">
    <property type="entry name" value="PROTEASOME ASSEMBLY CHAPERONE 4"/>
    <property type="match status" value="1"/>
</dbReference>
<organism evidence="2 3">
    <name type="scientific">Mortierella polycephala</name>
    <dbReference type="NCBI Taxonomy" id="41804"/>
    <lineage>
        <taxon>Eukaryota</taxon>
        <taxon>Fungi</taxon>
        <taxon>Fungi incertae sedis</taxon>
        <taxon>Mucoromycota</taxon>
        <taxon>Mortierellomycotina</taxon>
        <taxon>Mortierellomycetes</taxon>
        <taxon>Mortierellales</taxon>
        <taxon>Mortierellaceae</taxon>
        <taxon>Mortierella</taxon>
    </lineage>
</organism>
<dbReference type="AlphaFoldDB" id="A0A9P6QJJ3"/>
<gene>
    <name evidence="2" type="ORF">BG011_002898</name>
</gene>
<dbReference type="Pfam" id="PF16093">
    <property type="entry name" value="PAC4"/>
    <property type="match status" value="1"/>
</dbReference>
<evidence type="ECO:0000313" key="3">
    <source>
        <dbReference type="Proteomes" id="UP000726737"/>
    </source>
</evidence>
<reference evidence="2" key="1">
    <citation type="journal article" date="2020" name="Fungal Divers.">
        <title>Resolving the Mortierellaceae phylogeny through synthesis of multi-gene phylogenetics and phylogenomics.</title>
        <authorList>
            <person name="Vandepol N."/>
            <person name="Liber J."/>
            <person name="Desiro A."/>
            <person name="Na H."/>
            <person name="Kennedy M."/>
            <person name="Barry K."/>
            <person name="Grigoriev I.V."/>
            <person name="Miller A.N."/>
            <person name="O'Donnell K."/>
            <person name="Stajich J.E."/>
            <person name="Bonito G."/>
        </authorList>
    </citation>
    <scope>NUCLEOTIDE SEQUENCE</scope>
    <source>
        <strain evidence="2">KOD948</strain>
    </source>
</reference>
<dbReference type="OrthoDB" id="368507at2759"/>
<dbReference type="Proteomes" id="UP000726737">
    <property type="component" value="Unassembled WGS sequence"/>
</dbReference>
<evidence type="ECO:0000256" key="1">
    <source>
        <dbReference type="SAM" id="MobiDB-lite"/>
    </source>
</evidence>
<feature type="region of interest" description="Disordered" evidence="1">
    <location>
        <begin position="165"/>
        <end position="198"/>
    </location>
</feature>
<proteinExistence type="predicted"/>
<dbReference type="EMBL" id="JAAAJA010000002">
    <property type="protein sequence ID" value="KAG0267590.1"/>
    <property type="molecule type" value="Genomic_DNA"/>
</dbReference>
<feature type="compositionally biased region" description="Low complexity" evidence="1">
    <location>
        <begin position="165"/>
        <end position="189"/>
    </location>
</feature>
<comment type="caution">
    <text evidence="2">The sequence shown here is derived from an EMBL/GenBank/DDBJ whole genome shotgun (WGS) entry which is preliminary data.</text>
</comment>
<name>A0A9P6QJJ3_9FUNG</name>
<keyword evidence="3" id="KW-1185">Reference proteome</keyword>
<dbReference type="PANTHER" id="PTHR33559">
    <property type="entry name" value="PROTEASOME ASSEMBLY CHAPERONE 4"/>
    <property type="match status" value="1"/>
</dbReference>
<dbReference type="GO" id="GO:0043248">
    <property type="term" value="P:proteasome assembly"/>
    <property type="evidence" value="ECO:0007669"/>
    <property type="project" value="InterPro"/>
</dbReference>